<gene>
    <name evidence="2" type="ORF">Ga0123461_1545</name>
</gene>
<feature type="domain" description="Endonuclease GajA/Old nuclease/RecF-like AAA" evidence="1">
    <location>
        <begin position="1"/>
        <end position="441"/>
    </location>
</feature>
<dbReference type="EMBL" id="CP018799">
    <property type="protein sequence ID" value="ATX79959.1"/>
    <property type="molecule type" value="Genomic_DNA"/>
</dbReference>
<dbReference type="Pfam" id="PF13175">
    <property type="entry name" value="AAA_15"/>
    <property type="match status" value="1"/>
</dbReference>
<dbReference type="InterPro" id="IPR041685">
    <property type="entry name" value="AAA_GajA/Old/RecF-like"/>
</dbReference>
<keyword evidence="2" id="KW-0547">Nucleotide-binding</keyword>
<dbReference type="PANTHER" id="PTHR43581:SF2">
    <property type="entry name" value="EXCINUCLEASE ATPASE SUBUNIT"/>
    <property type="match status" value="1"/>
</dbReference>
<keyword evidence="3" id="KW-1185">Reference proteome</keyword>
<evidence type="ECO:0000313" key="2">
    <source>
        <dbReference type="EMBL" id="ATX79959.1"/>
    </source>
</evidence>
<sequence>MKITKFTGKKIHGYLDISVKFNEELSFLTGINGSGKTSVVRGMVALLQPSLLYLVDVDFSEMKVEYNIDGKTHSITAKSSEDELTILHSNVKDSYKLSLIKRDPYESSYRYEERRVEFYKEAETIAFSHPVIKSIKSLPSPMFIGLERKVSGDLSDKNIRPRIRNRHFREVFAGSLKEGMIETREMVEDYYRTISSEQKTLANRLMRDMVLCSFHIKDDKAQDEKIKPKIPDARYVAQMKKKHVLVKQTLINIGVEEKDIDSHVSPFFRYIEVMYEQFNKYDIKAFDDIFEKLKPDQMMEFFSWTSFLPQEANINTLIKLVEKFNKKKNEAYSKVDKYLYGINAFLEHGGKKICFSEAGQIQLEVNGNVRSLTGLSSGEAHLFVMLSNLYFNRSRDETVSLIVDEPELSLHIMWQEMFVGAIQEANPDLQLIFATHSPSIILDREEACIDLSKG</sequence>
<dbReference type="Proteomes" id="UP000231701">
    <property type="component" value="Chromosome"/>
</dbReference>
<evidence type="ECO:0000259" key="1">
    <source>
        <dbReference type="Pfam" id="PF13175"/>
    </source>
</evidence>
<dbReference type="RefSeq" id="WP_100277787.1">
    <property type="nucleotide sequence ID" value="NZ_CP018799.1"/>
</dbReference>
<dbReference type="InterPro" id="IPR051396">
    <property type="entry name" value="Bact_Antivir_Def_Nuclease"/>
</dbReference>
<evidence type="ECO:0000313" key="3">
    <source>
        <dbReference type="Proteomes" id="UP000231701"/>
    </source>
</evidence>
<dbReference type="OrthoDB" id="3322489at2"/>
<dbReference type="SUPFAM" id="SSF52540">
    <property type="entry name" value="P-loop containing nucleoside triphosphate hydrolases"/>
    <property type="match status" value="1"/>
</dbReference>
<organism evidence="2 3">
    <name type="scientific">Mariprofundus aestuarium</name>
    <dbReference type="NCBI Taxonomy" id="1921086"/>
    <lineage>
        <taxon>Bacteria</taxon>
        <taxon>Pseudomonadati</taxon>
        <taxon>Pseudomonadota</taxon>
        <taxon>Candidatius Mariprofundia</taxon>
        <taxon>Mariprofundales</taxon>
        <taxon>Mariprofundaceae</taxon>
        <taxon>Mariprofundus</taxon>
    </lineage>
</organism>
<keyword evidence="2" id="KW-0067">ATP-binding</keyword>
<dbReference type="AlphaFoldDB" id="A0A2K8L167"/>
<protein>
    <submittedName>
        <fullName evidence="2">Putative ATP-binding protein involved in virulence</fullName>
    </submittedName>
</protein>
<dbReference type="PANTHER" id="PTHR43581">
    <property type="entry name" value="ATP/GTP PHOSPHATASE"/>
    <property type="match status" value="1"/>
</dbReference>
<dbReference type="GO" id="GO:0005524">
    <property type="term" value="F:ATP binding"/>
    <property type="evidence" value="ECO:0007669"/>
    <property type="project" value="UniProtKB-KW"/>
</dbReference>
<name>A0A2K8L167_MARES</name>
<dbReference type="KEGG" id="maes:Ga0123461_1545"/>
<dbReference type="InterPro" id="IPR027417">
    <property type="entry name" value="P-loop_NTPase"/>
</dbReference>
<dbReference type="Gene3D" id="3.40.50.300">
    <property type="entry name" value="P-loop containing nucleotide triphosphate hydrolases"/>
    <property type="match status" value="1"/>
</dbReference>
<proteinExistence type="predicted"/>
<accession>A0A2K8L167</accession>
<reference evidence="2 3" key="1">
    <citation type="submission" date="2016-12" db="EMBL/GenBank/DDBJ databases">
        <title>Isolation and genomic insights into novel planktonic Zetaproteobacteria from stratified waters of the Chesapeake Bay.</title>
        <authorList>
            <person name="McAllister S.M."/>
            <person name="Kato S."/>
            <person name="Chan C.S."/>
            <person name="Chiu B.K."/>
            <person name="Field E.K."/>
        </authorList>
    </citation>
    <scope>NUCLEOTIDE SEQUENCE [LARGE SCALE GENOMIC DNA]</scope>
    <source>
        <strain evidence="2 3">CP-5</strain>
    </source>
</reference>